<organism evidence="1 2">
    <name type="scientific">Pleurodeles waltl</name>
    <name type="common">Iberian ribbed newt</name>
    <dbReference type="NCBI Taxonomy" id="8319"/>
    <lineage>
        <taxon>Eukaryota</taxon>
        <taxon>Metazoa</taxon>
        <taxon>Chordata</taxon>
        <taxon>Craniata</taxon>
        <taxon>Vertebrata</taxon>
        <taxon>Euteleostomi</taxon>
        <taxon>Amphibia</taxon>
        <taxon>Batrachia</taxon>
        <taxon>Caudata</taxon>
        <taxon>Salamandroidea</taxon>
        <taxon>Salamandridae</taxon>
        <taxon>Pleurodelinae</taxon>
        <taxon>Pleurodeles</taxon>
    </lineage>
</organism>
<gene>
    <name evidence="1" type="ORF">NDU88_006004</name>
</gene>
<evidence type="ECO:0000313" key="1">
    <source>
        <dbReference type="EMBL" id="KAJ1165583.1"/>
    </source>
</evidence>
<evidence type="ECO:0000313" key="2">
    <source>
        <dbReference type="Proteomes" id="UP001066276"/>
    </source>
</evidence>
<reference evidence="1" key="1">
    <citation type="journal article" date="2022" name="bioRxiv">
        <title>Sequencing and chromosome-scale assembly of the giantPleurodeles waltlgenome.</title>
        <authorList>
            <person name="Brown T."/>
            <person name="Elewa A."/>
            <person name="Iarovenko S."/>
            <person name="Subramanian E."/>
            <person name="Araus A.J."/>
            <person name="Petzold A."/>
            <person name="Susuki M."/>
            <person name="Suzuki K.-i.T."/>
            <person name="Hayashi T."/>
            <person name="Toyoda A."/>
            <person name="Oliveira C."/>
            <person name="Osipova E."/>
            <person name="Leigh N.D."/>
            <person name="Simon A."/>
            <person name="Yun M.H."/>
        </authorList>
    </citation>
    <scope>NUCLEOTIDE SEQUENCE</scope>
    <source>
        <strain evidence="1">20211129_DDA</strain>
        <tissue evidence="1">Liver</tissue>
    </source>
</reference>
<sequence length="105" mass="12370">MAHRALAPFQQWGAPPKALIAGIMNNHYRDIILQTARELLVPQFENYNITMYPEYSHMAQGRCKTFLAVKKKLHEMNLKYMLLYSEEFRVLADGKSHFFEHLEEV</sequence>
<dbReference type="EMBL" id="JANPWB010000008">
    <property type="protein sequence ID" value="KAJ1165583.1"/>
    <property type="molecule type" value="Genomic_DNA"/>
</dbReference>
<proteinExistence type="predicted"/>
<dbReference type="InterPro" id="IPR042566">
    <property type="entry name" value="L1_C"/>
</dbReference>
<comment type="caution">
    <text evidence="1">The sequence shown here is derived from an EMBL/GenBank/DDBJ whole genome shotgun (WGS) entry which is preliminary data.</text>
</comment>
<accession>A0AAV7SNB0</accession>
<dbReference type="Gene3D" id="3.30.250.20">
    <property type="entry name" value="L1 transposable element, C-terminal domain"/>
    <property type="match status" value="1"/>
</dbReference>
<protein>
    <submittedName>
        <fullName evidence="1">Uncharacterized protein</fullName>
    </submittedName>
</protein>
<dbReference type="AlphaFoldDB" id="A0AAV7SNB0"/>
<name>A0AAV7SNB0_PLEWA</name>
<keyword evidence="2" id="KW-1185">Reference proteome</keyword>
<dbReference type="Proteomes" id="UP001066276">
    <property type="component" value="Chromosome 4_2"/>
</dbReference>